<comment type="caution">
    <text evidence="9">The sequence shown here is derived from an EMBL/GenBank/DDBJ whole genome shotgun (WGS) entry which is preliminary data.</text>
</comment>
<evidence type="ECO:0000256" key="6">
    <source>
        <dbReference type="ARBA" id="ARBA00023136"/>
    </source>
</evidence>
<keyword evidence="3 7" id="KW-0812">Transmembrane</keyword>
<dbReference type="GO" id="GO:0017004">
    <property type="term" value="P:cytochrome complex assembly"/>
    <property type="evidence" value="ECO:0007669"/>
    <property type="project" value="UniProtKB-KW"/>
</dbReference>
<reference evidence="9 10" key="1">
    <citation type="journal article" date="2014" name="Int. J. Syst. Evol. Microbiol.">
        <title>Solimonas terrae sp. nov., isolated from soil.</title>
        <authorList>
            <person name="Kim S.J."/>
            <person name="Moon J.Y."/>
            <person name="Weon H.Y."/>
            <person name="Ahn J.H."/>
            <person name="Chen W.M."/>
            <person name="Kwon S.W."/>
        </authorList>
    </citation>
    <scope>NUCLEOTIDE SEQUENCE [LARGE SCALE GENOMIC DNA]</scope>
    <source>
        <strain evidence="9 10">KIS83-12</strain>
    </source>
</reference>
<dbReference type="InterPro" id="IPR035671">
    <property type="entry name" value="DsbD_gamma"/>
</dbReference>
<feature type="transmembrane region" description="Helical" evidence="7">
    <location>
        <begin position="289"/>
        <end position="313"/>
    </location>
</feature>
<keyword evidence="4" id="KW-0201">Cytochrome c-type biogenesis</keyword>
<feature type="transmembrane region" description="Helical" evidence="7">
    <location>
        <begin position="414"/>
        <end position="435"/>
    </location>
</feature>
<dbReference type="GO" id="GO:0045454">
    <property type="term" value="P:cell redox homeostasis"/>
    <property type="evidence" value="ECO:0007669"/>
    <property type="project" value="TreeGrafter"/>
</dbReference>
<proteinExistence type="predicted"/>
<dbReference type="InterPro" id="IPR028250">
    <property type="entry name" value="DsbDN"/>
</dbReference>
<feature type="transmembrane region" description="Helical" evidence="7">
    <location>
        <begin position="514"/>
        <end position="533"/>
    </location>
</feature>
<evidence type="ECO:0000256" key="7">
    <source>
        <dbReference type="SAM" id="Phobius"/>
    </source>
</evidence>
<evidence type="ECO:0000313" key="9">
    <source>
        <dbReference type="EMBL" id="NGY03876.1"/>
    </source>
</evidence>
<dbReference type="GO" id="GO:0015035">
    <property type="term" value="F:protein-disulfide reductase activity"/>
    <property type="evidence" value="ECO:0007669"/>
    <property type="project" value="TreeGrafter"/>
</dbReference>
<dbReference type="AlphaFoldDB" id="A0A6M2BMP7"/>
<sequence length="686" mass="72593">MRTEIRRPFPFFLAVLCLLIATFGFARVAAAAESPRVQAELLSEASTLAPGPNHFAVRLSPMPGWHTYWQNPGDAGQPTTLDWRLPAGFVAGPIEWPVPQAIVSGDIANIGYEHPTLHLVTIDVPATAAGRDANLQVEAHWLACADACIPEHATLALQRPVANEAVLDPQQHAAFDQARAQLPRATTAQMQYRIGDGQLRLRVDPAPAAWREAQLRLFTREGQWLDGSQAPQPHWDGDALVLTQAVRPDVEAVGGMLDGVLVVSGATGIAVHAAPAPVAVPSSETGTHYWLALLLAFGGGLVLNLMPCVFPVLSIKAVSLLQGAADPARQHRQALVYTAGVVLSCVAVAVATALLLVRAGGQALGWGFQLQSPFFVGLLAYLMFVMALSLSGALHIGGGLMGVGQNLAARDGEVGTFFTGVLAVIVASPCTAPFMGTALGYAMTQSWPLALSVFAMLGLGLASPFLLLAWSPRAARLLPRPGAWMDTFKQAMAFPLYFTVVWLLWVLGRQAGMAAVVAALSGLVLLAFCVWCLPRARWLRRVGAPAALAASIGLIAWPAQPAAVPAMPADAASAAAQWQPYSAAHLDALRQQGRTVFVDLTADWCITCKLNERVALDSAAARQAYAAHDVALLRGDWTSADPAITALLQRFGRTGVPLYLVFPPTGDAHVLPQLLTPGTVAAAFDP</sequence>
<evidence type="ECO:0000256" key="4">
    <source>
        <dbReference type="ARBA" id="ARBA00022748"/>
    </source>
</evidence>
<dbReference type="CDD" id="cd02953">
    <property type="entry name" value="DsbDgamma"/>
    <property type="match status" value="1"/>
</dbReference>
<protein>
    <recommendedName>
        <fullName evidence="8">Thioredoxin domain-containing protein</fullName>
    </recommendedName>
</protein>
<evidence type="ECO:0000256" key="3">
    <source>
        <dbReference type="ARBA" id="ARBA00022692"/>
    </source>
</evidence>
<feature type="domain" description="Thioredoxin" evidence="8">
    <location>
        <begin position="553"/>
        <end position="686"/>
    </location>
</feature>
<evidence type="ECO:0000256" key="5">
    <source>
        <dbReference type="ARBA" id="ARBA00022989"/>
    </source>
</evidence>
<keyword evidence="10" id="KW-1185">Reference proteome</keyword>
<dbReference type="PANTHER" id="PTHR32234:SF3">
    <property type="entry name" value="SUPPRESSION OF COPPER SENSITIVITY PROTEIN"/>
    <property type="match status" value="1"/>
</dbReference>
<keyword evidence="6 7" id="KW-0472">Membrane</keyword>
<feature type="transmembrane region" description="Helical" evidence="7">
    <location>
        <begin position="334"/>
        <end position="358"/>
    </location>
</feature>
<dbReference type="SUPFAM" id="SSF52833">
    <property type="entry name" value="Thioredoxin-like"/>
    <property type="match status" value="1"/>
</dbReference>
<evidence type="ECO:0000256" key="2">
    <source>
        <dbReference type="ARBA" id="ARBA00022475"/>
    </source>
</evidence>
<organism evidence="9 10">
    <name type="scientific">Solimonas terrae</name>
    <dbReference type="NCBI Taxonomy" id="1396819"/>
    <lineage>
        <taxon>Bacteria</taxon>
        <taxon>Pseudomonadati</taxon>
        <taxon>Pseudomonadota</taxon>
        <taxon>Gammaproteobacteria</taxon>
        <taxon>Nevskiales</taxon>
        <taxon>Nevskiaceae</taxon>
        <taxon>Solimonas</taxon>
    </lineage>
</organism>
<dbReference type="Gene3D" id="3.40.30.10">
    <property type="entry name" value="Glutaredoxin"/>
    <property type="match status" value="1"/>
</dbReference>
<dbReference type="InterPro" id="IPR013766">
    <property type="entry name" value="Thioredoxin_domain"/>
</dbReference>
<name>A0A6M2BMP7_9GAMM</name>
<gene>
    <name evidence="9" type="ORF">G7Y85_03805</name>
</gene>
<feature type="transmembrane region" description="Helical" evidence="7">
    <location>
        <begin position="491"/>
        <end position="508"/>
    </location>
</feature>
<comment type="subcellular location">
    <subcellularLocation>
        <location evidence="1">Cell membrane</location>
        <topology evidence="1">Multi-pass membrane protein</topology>
    </subcellularLocation>
</comment>
<accession>A0A6M2BMP7</accession>
<dbReference type="Pfam" id="PF02683">
    <property type="entry name" value="DsbD_TM"/>
    <property type="match status" value="1"/>
</dbReference>
<keyword evidence="5 7" id="KW-1133">Transmembrane helix</keyword>
<dbReference type="InterPro" id="IPR036249">
    <property type="entry name" value="Thioredoxin-like_sf"/>
</dbReference>
<feature type="transmembrane region" description="Helical" evidence="7">
    <location>
        <begin position="447"/>
        <end position="470"/>
    </location>
</feature>
<dbReference type="EMBL" id="JAAMOW010000002">
    <property type="protein sequence ID" value="NGY03876.1"/>
    <property type="molecule type" value="Genomic_DNA"/>
</dbReference>
<dbReference type="Pfam" id="PF11412">
    <property type="entry name" value="DsbD_N"/>
    <property type="match status" value="1"/>
</dbReference>
<keyword evidence="2" id="KW-1003">Cell membrane</keyword>
<evidence type="ECO:0000313" key="10">
    <source>
        <dbReference type="Proteomes" id="UP000472676"/>
    </source>
</evidence>
<dbReference type="GO" id="GO:0005886">
    <property type="term" value="C:plasma membrane"/>
    <property type="evidence" value="ECO:0007669"/>
    <property type="project" value="UniProtKB-SubCell"/>
</dbReference>
<dbReference type="RefSeq" id="WP_166252048.1">
    <property type="nucleotide sequence ID" value="NZ_JAAMOW010000002.1"/>
</dbReference>
<evidence type="ECO:0000256" key="1">
    <source>
        <dbReference type="ARBA" id="ARBA00004651"/>
    </source>
</evidence>
<feature type="transmembrane region" description="Helical" evidence="7">
    <location>
        <begin position="378"/>
        <end position="402"/>
    </location>
</feature>
<dbReference type="Pfam" id="PF13899">
    <property type="entry name" value="Thioredoxin_7"/>
    <property type="match status" value="1"/>
</dbReference>
<dbReference type="Proteomes" id="UP000472676">
    <property type="component" value="Unassembled WGS sequence"/>
</dbReference>
<dbReference type="PANTHER" id="PTHR32234">
    <property type="entry name" value="THIOL:DISULFIDE INTERCHANGE PROTEIN DSBD"/>
    <property type="match status" value="1"/>
</dbReference>
<evidence type="ECO:0000259" key="8">
    <source>
        <dbReference type="PROSITE" id="PS51352"/>
    </source>
</evidence>
<dbReference type="InterPro" id="IPR003834">
    <property type="entry name" value="Cyt_c_assmbl_TM_dom"/>
</dbReference>
<dbReference type="PROSITE" id="PS51352">
    <property type="entry name" value="THIOREDOXIN_2"/>
    <property type="match status" value="1"/>
</dbReference>